<gene>
    <name evidence="2" type="ORF">C1SCF055_LOCUS14906</name>
</gene>
<evidence type="ECO:0000313" key="4">
    <source>
        <dbReference type="EMBL" id="CAL4774963.1"/>
    </source>
</evidence>
<reference evidence="2" key="1">
    <citation type="submission" date="2022-10" db="EMBL/GenBank/DDBJ databases">
        <authorList>
            <person name="Chen Y."/>
            <person name="Dougan E. K."/>
            <person name="Chan C."/>
            <person name="Rhodes N."/>
            <person name="Thang M."/>
        </authorList>
    </citation>
    <scope>NUCLEOTIDE SEQUENCE</scope>
</reference>
<feature type="region of interest" description="Disordered" evidence="1">
    <location>
        <begin position="586"/>
        <end position="618"/>
    </location>
</feature>
<feature type="compositionally biased region" description="Basic and acidic residues" evidence="1">
    <location>
        <begin position="39"/>
        <end position="48"/>
    </location>
</feature>
<evidence type="ECO:0000313" key="3">
    <source>
        <dbReference type="EMBL" id="CAL1141026.1"/>
    </source>
</evidence>
<comment type="caution">
    <text evidence="2">The sequence shown here is derived from an EMBL/GenBank/DDBJ whole genome shotgun (WGS) entry which is preliminary data.</text>
</comment>
<dbReference type="Proteomes" id="UP001152797">
    <property type="component" value="Unassembled WGS sequence"/>
</dbReference>
<dbReference type="EMBL" id="CAMXCT020001188">
    <property type="protein sequence ID" value="CAL1141026.1"/>
    <property type="molecule type" value="Genomic_DNA"/>
</dbReference>
<feature type="compositionally biased region" description="Acidic residues" evidence="1">
    <location>
        <begin position="587"/>
        <end position="596"/>
    </location>
</feature>
<sequence length="1276" mass="147380">MTESWRCRRCWKILSGKHPHCPHCGGRWDKAQDTPPAPPDRKKSESPHNRGRGKSPHVRNVQVQGRQQHQQPQARSGSEGARKNRRQRGRKKQQNEELPQYAAPAMPPPWKASGTTAKEAASSTEIVEMTAEETAEMMTALRSAYTDSQIMPEHVKKMVDKYEIKTTEQLRKEMHRTTDSISKARKLLHQLQDARSRHRKSWLSHLSNLMNTLEKQIEAFENQQKDYQDRIQKSRREIQTSRRALQRLNSQAAETAVPEVTIEEDEPSEPPLQDAEEAELRSQVNKILKKCCRASTAKEAIELSDEEVEEMDLEPHKHKRPRSCVDSSESFSFWTGISPDLKSNAGKRQNLTPTTSHLTDEHSQGAYGSFYANFGHGAQRQAPHLQDIRLQPAFIQDLETAMHQFGEVDVHTGTRSMSVLSWYLHGHRLRECRRSRTVRLSDDFLQWPQLLQNAWAAELDLGIAVDFFVVSPDPPIAFDDEDHAAQIILTQQARPQECAILFTNVYHSIERVALQRLACFGPVQLDRITAVTRATIPAQVQHRTIQAYYGWRPVLDLPEEPLQIPHGASIVIHIRAQQELHPSADTIVEDPGEEDGPSAHDPPRPRSRSPRQPYRSPTEEIDDAASFMAHQPHQVEDQEPVFDMPQAVRQDEMESSSSSADSTYDSDVQSIFFHLFQLRAPMVAARIRSDTWASTYSNVRHVLQLERHEIQYLHLVQTSPPDLQIAGTWAAIVQKRQDFAPGDVRRCILVDVIFHENQPQNLNVHRYAHAVRKDMTRRVLLEELGIQPYCAAVRQRCIVRVNNRVIPLGSPVLFPISHGDYVRVDLPPHPRMQIPTRAIARCLRDGHRIQQVPRIYSNADTDFEWETVTNPDVTHDEDSMLQLPGQRTASRCLTAETVAHAQRPGLQPQQLSLEELIPKPSHTQVDFSAVQWFWYELQQIQLDVWEEWFSKEVTFHPERRQTPMRIDRHELAQKLHDPAVLHQLADEIVEAPWALDPHQSADWLVDQVGRAIQRLVPHTYRWRRKRHIPNEIWQKVQQKKLAFRHLRTLKHTWRRTLTQAIFAAWRSQQSSSPLEQHQLRGWLRLHDHTFACTLREYKKLTVQVTADIRCADAHFYQQLAFESGHAYTHEGLTALWKRVKAVLPKNRMKQFHARYDIGEGLQQHFAELEAGEKMPDATAKQQCAQRNNQEEHLRAGWRILNAPVVGKVAEKGPFYIIHLYSGHRRDQDFHEQIEKVIAEFKDLHIRVLSIDTAVDERLDVHDQKLWSFLMQIAREG</sequence>
<feature type="region of interest" description="Disordered" evidence="1">
    <location>
        <begin position="246"/>
        <end position="274"/>
    </location>
</feature>
<dbReference type="EMBL" id="CAMXCT030001188">
    <property type="protein sequence ID" value="CAL4774963.1"/>
    <property type="molecule type" value="Genomic_DNA"/>
</dbReference>
<feature type="region of interest" description="Disordered" evidence="1">
    <location>
        <begin position="31"/>
        <end position="122"/>
    </location>
</feature>
<evidence type="ECO:0000313" key="2">
    <source>
        <dbReference type="EMBL" id="CAI3987651.1"/>
    </source>
</evidence>
<keyword evidence="5" id="KW-1185">Reference proteome</keyword>
<dbReference type="EMBL" id="CAMXCT010001188">
    <property type="protein sequence ID" value="CAI3987651.1"/>
    <property type="molecule type" value="Genomic_DNA"/>
</dbReference>
<feature type="compositionally biased region" description="Polar residues" evidence="1">
    <location>
        <begin position="113"/>
        <end position="122"/>
    </location>
</feature>
<name>A0A9P1FTK1_9DINO</name>
<proteinExistence type="predicted"/>
<protein>
    <submittedName>
        <fullName evidence="4">C2H2-type domain-containing protein</fullName>
    </submittedName>
</protein>
<accession>A0A9P1FTK1</accession>
<organism evidence="2">
    <name type="scientific">Cladocopium goreaui</name>
    <dbReference type="NCBI Taxonomy" id="2562237"/>
    <lineage>
        <taxon>Eukaryota</taxon>
        <taxon>Sar</taxon>
        <taxon>Alveolata</taxon>
        <taxon>Dinophyceae</taxon>
        <taxon>Suessiales</taxon>
        <taxon>Symbiodiniaceae</taxon>
        <taxon>Cladocopium</taxon>
    </lineage>
</organism>
<feature type="compositionally biased region" description="Basic residues" evidence="1">
    <location>
        <begin position="83"/>
        <end position="92"/>
    </location>
</feature>
<evidence type="ECO:0000313" key="5">
    <source>
        <dbReference type="Proteomes" id="UP001152797"/>
    </source>
</evidence>
<dbReference type="AlphaFoldDB" id="A0A9P1FTK1"/>
<reference evidence="3" key="2">
    <citation type="submission" date="2024-04" db="EMBL/GenBank/DDBJ databases">
        <authorList>
            <person name="Chen Y."/>
            <person name="Shah S."/>
            <person name="Dougan E. K."/>
            <person name="Thang M."/>
            <person name="Chan C."/>
        </authorList>
    </citation>
    <scope>NUCLEOTIDE SEQUENCE [LARGE SCALE GENOMIC DNA]</scope>
</reference>
<feature type="compositionally biased region" description="Low complexity" evidence="1">
    <location>
        <begin position="58"/>
        <end position="75"/>
    </location>
</feature>
<evidence type="ECO:0000256" key="1">
    <source>
        <dbReference type="SAM" id="MobiDB-lite"/>
    </source>
</evidence>